<dbReference type="GO" id="GO:0046872">
    <property type="term" value="F:metal ion binding"/>
    <property type="evidence" value="ECO:0007669"/>
    <property type="project" value="UniProtKB-UniRule"/>
</dbReference>
<evidence type="ECO:0000313" key="15">
    <source>
        <dbReference type="Proteomes" id="UP000029392"/>
    </source>
</evidence>
<evidence type="ECO:0000256" key="5">
    <source>
        <dbReference type="ARBA" id="ARBA00013066"/>
    </source>
</evidence>
<dbReference type="PATRIC" id="fig|1384054.3.peg.1703"/>
<accession>A0A091B2F0</accession>
<evidence type="ECO:0000256" key="7">
    <source>
        <dbReference type="ARBA" id="ARBA00022723"/>
    </source>
</evidence>
<feature type="binding site" evidence="13">
    <location>
        <position position="21"/>
    </location>
    <ligand>
        <name>Mg(2+)</name>
        <dbReference type="ChEBI" id="CHEBI:18420"/>
    </ligand>
</feature>
<comment type="cofactor">
    <cofactor evidence="2 11 13">
        <name>Mg(2+)</name>
        <dbReference type="ChEBI" id="CHEBI:18420"/>
    </cofactor>
</comment>
<dbReference type="PANTHER" id="PTHR21485:SF3">
    <property type="entry name" value="N-ACYLNEURAMINATE CYTIDYLYLTRANSFERASE"/>
    <property type="match status" value="1"/>
</dbReference>
<keyword evidence="11" id="KW-0448">Lipopolysaccharide biosynthesis</keyword>
<name>A0A091B2F0_9GAMM</name>
<dbReference type="STRING" id="1384054.N790_08210"/>
<evidence type="ECO:0000256" key="11">
    <source>
        <dbReference type="PIRNR" id="PIRNR006118"/>
    </source>
</evidence>
<dbReference type="eggNOG" id="COG1778">
    <property type="taxonomic scope" value="Bacteria"/>
</dbReference>
<sequence>MTQLTPDLLERAARVRLACFDVDGTLTDGRLFYDAEGRESKAFHVLDGQGLRLLEDNGIAVALITARRSAAVQSRARDLGLQHVHTGVKDKAATLRMLCASLGVSASETAHMGDDLPDLPALMLAGLSAAPANAHPWVAERVHWRARANGGHGAARELCDLILEARGLRAAVLERFGAA</sequence>
<dbReference type="Gene3D" id="3.40.50.1000">
    <property type="entry name" value="HAD superfamily/HAD-like"/>
    <property type="match status" value="1"/>
</dbReference>
<evidence type="ECO:0000256" key="9">
    <source>
        <dbReference type="ARBA" id="ARBA00022842"/>
    </source>
</evidence>
<evidence type="ECO:0000256" key="3">
    <source>
        <dbReference type="ARBA" id="ARBA00005893"/>
    </source>
</evidence>
<dbReference type="CDD" id="cd01630">
    <property type="entry name" value="HAD_KDO-like"/>
    <property type="match status" value="1"/>
</dbReference>
<evidence type="ECO:0000256" key="2">
    <source>
        <dbReference type="ARBA" id="ARBA00001946"/>
    </source>
</evidence>
<feature type="binding site" evidence="12">
    <location>
        <position position="67"/>
    </location>
    <ligand>
        <name>substrate</name>
    </ligand>
</feature>
<evidence type="ECO:0000256" key="12">
    <source>
        <dbReference type="PIRSR" id="PIRSR006118-1"/>
    </source>
</evidence>
<dbReference type="SUPFAM" id="SSF56784">
    <property type="entry name" value="HAD-like"/>
    <property type="match status" value="1"/>
</dbReference>
<keyword evidence="8 11" id="KW-0378">Hydrolase</keyword>
<reference evidence="14 15" key="1">
    <citation type="submission" date="2013-09" db="EMBL/GenBank/DDBJ databases">
        <title>Genome sequencing of Arenimonas malthae.</title>
        <authorList>
            <person name="Chen F."/>
            <person name="Wang G."/>
        </authorList>
    </citation>
    <scope>NUCLEOTIDE SEQUENCE [LARGE SCALE GENOMIC DNA]</scope>
    <source>
        <strain evidence="14 15">CC-JY-1</strain>
    </source>
</reference>
<comment type="caution">
    <text evidence="14">The sequence shown here is derived from an EMBL/GenBank/DDBJ whole genome shotgun (WGS) entry which is preliminary data.</text>
</comment>
<evidence type="ECO:0000256" key="8">
    <source>
        <dbReference type="ARBA" id="ARBA00022801"/>
    </source>
</evidence>
<dbReference type="EC" id="3.1.3.45" evidence="5 11"/>
<dbReference type="GO" id="GO:0009103">
    <property type="term" value="P:lipopolysaccharide biosynthetic process"/>
    <property type="evidence" value="ECO:0007669"/>
    <property type="project" value="UniProtKB-UniRule"/>
</dbReference>
<evidence type="ECO:0000313" key="14">
    <source>
        <dbReference type="EMBL" id="KFN46788.1"/>
    </source>
</evidence>
<dbReference type="RefSeq" id="WP_043803550.1">
    <property type="nucleotide sequence ID" value="NZ_AVCH01000164.1"/>
</dbReference>
<dbReference type="PANTHER" id="PTHR21485">
    <property type="entry name" value="HAD SUPERFAMILY MEMBERS CMAS AND KDSC"/>
    <property type="match status" value="1"/>
</dbReference>
<evidence type="ECO:0000256" key="1">
    <source>
        <dbReference type="ARBA" id="ARBA00000898"/>
    </source>
</evidence>
<evidence type="ECO:0000256" key="6">
    <source>
        <dbReference type="ARBA" id="ARBA00020092"/>
    </source>
</evidence>
<dbReference type="InterPro" id="IPR023214">
    <property type="entry name" value="HAD_sf"/>
</dbReference>
<evidence type="ECO:0000256" key="4">
    <source>
        <dbReference type="ARBA" id="ARBA00011881"/>
    </source>
</evidence>
<keyword evidence="9 11" id="KW-0460">Magnesium</keyword>
<dbReference type="GO" id="GO:0008781">
    <property type="term" value="F:N-acylneuraminate cytidylyltransferase activity"/>
    <property type="evidence" value="ECO:0007669"/>
    <property type="project" value="TreeGrafter"/>
</dbReference>
<comment type="catalytic activity">
    <reaction evidence="1 11">
        <text>3-deoxy-alpha-D-manno-2-octulosonate-8-phosphate + H2O = 3-deoxy-alpha-D-manno-oct-2-ulosonate + phosphate</text>
        <dbReference type="Rhea" id="RHEA:11500"/>
        <dbReference type="ChEBI" id="CHEBI:15377"/>
        <dbReference type="ChEBI" id="CHEBI:43474"/>
        <dbReference type="ChEBI" id="CHEBI:85985"/>
        <dbReference type="ChEBI" id="CHEBI:85986"/>
        <dbReference type="EC" id="3.1.3.45"/>
    </reaction>
</comment>
<proteinExistence type="inferred from homology"/>
<comment type="subunit">
    <text evidence="4 11">Homotetramer.</text>
</comment>
<feature type="binding site" evidence="13">
    <location>
        <position position="114"/>
    </location>
    <ligand>
        <name>Mg(2+)</name>
        <dbReference type="ChEBI" id="CHEBI:18420"/>
    </ligand>
</feature>
<evidence type="ECO:0000256" key="13">
    <source>
        <dbReference type="PIRSR" id="PIRSR006118-2"/>
    </source>
</evidence>
<evidence type="ECO:0000256" key="10">
    <source>
        <dbReference type="ARBA" id="ARBA00031051"/>
    </source>
</evidence>
<dbReference type="SFLD" id="SFLDS00003">
    <property type="entry name" value="Haloacid_Dehalogenase"/>
    <property type="match status" value="1"/>
</dbReference>
<feature type="binding site" evidence="12">
    <location>
        <position position="91"/>
    </location>
    <ligand>
        <name>substrate</name>
    </ligand>
</feature>
<dbReference type="Pfam" id="PF08282">
    <property type="entry name" value="Hydrolase_3"/>
    <property type="match status" value="1"/>
</dbReference>
<dbReference type="FunFam" id="3.40.50.1000:FF:000029">
    <property type="entry name" value="3-deoxy-D-manno-octulosonate 8-phosphate phosphatase KdsC"/>
    <property type="match status" value="1"/>
</dbReference>
<dbReference type="GO" id="GO:0019143">
    <property type="term" value="F:3-deoxy-manno-octulosonate-8-phosphatase activity"/>
    <property type="evidence" value="ECO:0007669"/>
    <property type="project" value="UniProtKB-UniRule"/>
</dbReference>
<protein>
    <recommendedName>
        <fullName evidence="6 11">3-deoxy-D-manno-octulosonate 8-phosphate phosphatase KdsC</fullName>
        <ecNumber evidence="5 11">3.1.3.45</ecNumber>
    </recommendedName>
    <alternativeName>
        <fullName evidence="10 11">KDO 8-P phosphatase</fullName>
    </alternativeName>
</protein>
<dbReference type="SFLD" id="SFLDG01136">
    <property type="entry name" value="C1.6:_Phosphoserine_Phosphatas"/>
    <property type="match status" value="1"/>
</dbReference>
<feature type="binding site" evidence="12">
    <location>
        <position position="23"/>
    </location>
    <ligand>
        <name>substrate</name>
    </ligand>
</feature>
<organism evidence="14 15">
    <name type="scientific">Arenimonas malthae CC-JY-1</name>
    <dbReference type="NCBI Taxonomy" id="1384054"/>
    <lineage>
        <taxon>Bacteria</taxon>
        <taxon>Pseudomonadati</taxon>
        <taxon>Pseudomonadota</taxon>
        <taxon>Gammaproteobacteria</taxon>
        <taxon>Lysobacterales</taxon>
        <taxon>Lysobacteraceae</taxon>
        <taxon>Arenimonas</taxon>
    </lineage>
</organism>
<dbReference type="EMBL" id="AVCH01000164">
    <property type="protein sequence ID" value="KFN46788.1"/>
    <property type="molecule type" value="Genomic_DNA"/>
</dbReference>
<comment type="similarity">
    <text evidence="3 11">Belongs to the KdsC family.</text>
</comment>
<keyword evidence="7 11" id="KW-0479">Metal-binding</keyword>
<feature type="binding site" evidence="12">
    <location>
        <position position="75"/>
    </location>
    <ligand>
        <name>substrate</name>
    </ligand>
</feature>
<dbReference type="PIRSF" id="PIRSF006118">
    <property type="entry name" value="KDO8-P_Ptase"/>
    <property type="match status" value="1"/>
</dbReference>
<dbReference type="InterPro" id="IPR050793">
    <property type="entry name" value="CMP-NeuNAc_synthase"/>
</dbReference>
<dbReference type="OrthoDB" id="9805604at2"/>
<dbReference type="SFLD" id="SFLDG01138">
    <property type="entry name" value="C1.6.2:_Deoxy-d-mannose-octulo"/>
    <property type="match status" value="1"/>
</dbReference>
<dbReference type="NCBIfam" id="TIGR01670">
    <property type="entry name" value="KdsC-phosphatas"/>
    <property type="match status" value="1"/>
</dbReference>
<keyword evidence="15" id="KW-1185">Reference proteome</keyword>
<dbReference type="AlphaFoldDB" id="A0A091B2F0"/>
<dbReference type="InterPro" id="IPR036412">
    <property type="entry name" value="HAD-like_sf"/>
</dbReference>
<gene>
    <name evidence="14" type="ORF">N790_08210</name>
</gene>
<feature type="binding site" evidence="12">
    <location>
        <position position="52"/>
    </location>
    <ligand>
        <name>substrate</name>
    </ligand>
</feature>
<dbReference type="InterPro" id="IPR010023">
    <property type="entry name" value="KdsC_fam"/>
</dbReference>
<comment type="function">
    <text evidence="11">Catalyzes the hydrolysis of 3-deoxy-D-manno-octulosonate 8-phosphate (KDO 8-P) to 3-deoxy-D-manno-octulosonate (KDO) and inorganic phosphate.</text>
</comment>
<dbReference type="Proteomes" id="UP000029392">
    <property type="component" value="Unassembled WGS sequence"/>
</dbReference>